<dbReference type="GO" id="GO:0000030">
    <property type="term" value="F:mannosyltransferase activity"/>
    <property type="evidence" value="ECO:0007669"/>
    <property type="project" value="InterPro"/>
</dbReference>
<keyword evidence="2" id="KW-0328">Glycosyltransferase</keyword>
<dbReference type="AlphaFoldDB" id="A0A179RXE2"/>
<keyword evidence="4 7" id="KW-0812">Transmembrane</keyword>
<dbReference type="GO" id="GO:0016020">
    <property type="term" value="C:membrane"/>
    <property type="evidence" value="ECO:0007669"/>
    <property type="project" value="InterPro"/>
</dbReference>
<reference evidence="9 10" key="1">
    <citation type="submission" date="2016-04" db="EMBL/GenBank/DDBJ databases">
        <authorList>
            <person name="Evans L.H."/>
            <person name="Alamgir A."/>
            <person name="Owens N."/>
            <person name="Weber N.D."/>
            <person name="Virtaneva K."/>
            <person name="Barbian K."/>
            <person name="Babar A."/>
            <person name="Rosenke K."/>
        </authorList>
    </citation>
    <scope>NUCLEOTIDE SEQUENCE [LARGE SCALE GENOMIC DNA]</scope>
    <source>
        <strain evidence="9 10">PMB02</strain>
    </source>
</reference>
<proteinExistence type="predicted"/>
<feature type="transmembrane region" description="Helical" evidence="7">
    <location>
        <begin position="228"/>
        <end position="251"/>
    </location>
</feature>
<gene>
    <name evidence="9" type="ORF">A5481_30210</name>
</gene>
<feature type="transmembrane region" description="Helical" evidence="7">
    <location>
        <begin position="344"/>
        <end position="364"/>
    </location>
</feature>
<feature type="transmembrane region" description="Helical" evidence="7">
    <location>
        <begin position="100"/>
        <end position="122"/>
    </location>
</feature>
<dbReference type="GO" id="GO:0006493">
    <property type="term" value="P:protein O-linked glycosylation"/>
    <property type="evidence" value="ECO:0007669"/>
    <property type="project" value="InterPro"/>
</dbReference>
<feature type="transmembrane region" description="Helical" evidence="7">
    <location>
        <begin position="188"/>
        <end position="216"/>
    </location>
</feature>
<evidence type="ECO:0000256" key="5">
    <source>
        <dbReference type="ARBA" id="ARBA00022989"/>
    </source>
</evidence>
<keyword evidence="3" id="KW-0808">Transferase</keyword>
<keyword evidence="6 7" id="KW-0472">Membrane</keyword>
<evidence type="ECO:0000256" key="7">
    <source>
        <dbReference type="SAM" id="Phobius"/>
    </source>
</evidence>
<dbReference type="STRING" id="427683.A5481_30210"/>
<protein>
    <recommendedName>
        <fullName evidence="8">ArnT-like N-terminal domain-containing protein</fullName>
    </recommendedName>
</protein>
<feature type="transmembrane region" description="Helical" evidence="7">
    <location>
        <begin position="316"/>
        <end position="338"/>
    </location>
</feature>
<dbReference type="Pfam" id="PF02366">
    <property type="entry name" value="PMT"/>
    <property type="match status" value="1"/>
</dbReference>
<feature type="domain" description="ArnT-like N-terminal" evidence="8">
    <location>
        <begin position="60"/>
        <end position="224"/>
    </location>
</feature>
<feature type="transmembrane region" description="Helical" evidence="7">
    <location>
        <begin position="134"/>
        <end position="152"/>
    </location>
</feature>
<dbReference type="EMBL" id="LWHQ01000088">
    <property type="protein sequence ID" value="OAS14640.1"/>
    <property type="molecule type" value="Genomic_DNA"/>
</dbReference>
<sequence length="580" mass="62267">MTKLLHVRLRPAVLVPLGLFALALLLRVIGANWHGTHFDEDIGGPARLLSGDFYPRTFYYPPLLTYLVAIAYVPLYGLGRLLGWWHSTASFRAAYFDQPVSFYVTARVVVALCSASAAPIAWALARQVGLSGRAALLAGLAAAVLPGAVYWSHIAKSDSGIGPAFLLVGLCTLRLLDRPSSLWRAVQVGVAAAVAVSFKQSAVFFLAPVLALFVLWSMRAPGRRRIFAGSWIVALLAAAVAGAILNIGILLDPKPFIEAQVVQSQMSYRAASLDVRIGTWISQLLSDATGLPLVTLLGAAALWVLGIACGGPRIRLLLTICAIGWVTGTIVICSITGSRQPSQLWLPYLVLGFVAAAIGAGLLTDARERPLRLVGYAGFCLLFASSIIRIAPILTQATAPAIGAPVAAIVRSDLPPGARLVSNVDLTGYLPLSPQSQILTRVRHERLAARYGIHLPPQDRPFAGTPGGYTVVDYPWVIGGLEKYSGDEVKVVIPYAWPIQPEEWQLDHWLAQDFHVFVIGGVSDFVNDPVPAYRAFFRALDRCPRIATVPAARPLFGEQDTGIYRCAGLNQAGIRGGSTF</sequence>
<name>A0A179RXE2_9HYPH</name>
<feature type="transmembrane region" description="Helical" evidence="7">
    <location>
        <begin position="159"/>
        <end position="176"/>
    </location>
</feature>
<evidence type="ECO:0000259" key="8">
    <source>
        <dbReference type="Pfam" id="PF02366"/>
    </source>
</evidence>
<dbReference type="GO" id="GO:0012505">
    <property type="term" value="C:endomembrane system"/>
    <property type="evidence" value="ECO:0007669"/>
    <property type="project" value="UniProtKB-SubCell"/>
</dbReference>
<keyword evidence="5 7" id="KW-1133">Transmembrane helix</keyword>
<feature type="transmembrane region" description="Helical" evidence="7">
    <location>
        <begin position="290"/>
        <end position="309"/>
    </location>
</feature>
<evidence type="ECO:0000256" key="2">
    <source>
        <dbReference type="ARBA" id="ARBA00022676"/>
    </source>
</evidence>
<accession>A0A179RXE2</accession>
<evidence type="ECO:0000256" key="6">
    <source>
        <dbReference type="ARBA" id="ARBA00023136"/>
    </source>
</evidence>
<dbReference type="Proteomes" id="UP000078316">
    <property type="component" value="Unassembled WGS sequence"/>
</dbReference>
<dbReference type="RefSeq" id="WP_048435690.1">
    <property type="nucleotide sequence ID" value="NZ_LWHQ01000088.1"/>
</dbReference>
<dbReference type="InterPro" id="IPR003342">
    <property type="entry name" value="ArnT-like_N"/>
</dbReference>
<evidence type="ECO:0000256" key="1">
    <source>
        <dbReference type="ARBA" id="ARBA00004127"/>
    </source>
</evidence>
<organism evidence="9 10">
    <name type="scientific">Methylobacterium platani</name>
    <dbReference type="NCBI Taxonomy" id="427683"/>
    <lineage>
        <taxon>Bacteria</taxon>
        <taxon>Pseudomonadati</taxon>
        <taxon>Pseudomonadota</taxon>
        <taxon>Alphaproteobacteria</taxon>
        <taxon>Hyphomicrobiales</taxon>
        <taxon>Methylobacteriaceae</taxon>
        <taxon>Methylobacterium</taxon>
    </lineage>
</organism>
<evidence type="ECO:0000256" key="4">
    <source>
        <dbReference type="ARBA" id="ARBA00022692"/>
    </source>
</evidence>
<evidence type="ECO:0000313" key="9">
    <source>
        <dbReference type="EMBL" id="OAS14640.1"/>
    </source>
</evidence>
<evidence type="ECO:0000313" key="10">
    <source>
        <dbReference type="Proteomes" id="UP000078316"/>
    </source>
</evidence>
<comment type="subcellular location">
    <subcellularLocation>
        <location evidence="1">Endomembrane system</location>
        <topology evidence="1">Multi-pass membrane protein</topology>
    </subcellularLocation>
</comment>
<comment type="caution">
    <text evidence="9">The sequence shown here is derived from an EMBL/GenBank/DDBJ whole genome shotgun (WGS) entry which is preliminary data.</text>
</comment>
<evidence type="ECO:0000256" key="3">
    <source>
        <dbReference type="ARBA" id="ARBA00022679"/>
    </source>
</evidence>
<feature type="transmembrane region" description="Helical" evidence="7">
    <location>
        <begin position="12"/>
        <end position="30"/>
    </location>
</feature>
<feature type="transmembrane region" description="Helical" evidence="7">
    <location>
        <begin position="58"/>
        <end position="79"/>
    </location>
</feature>
<feature type="transmembrane region" description="Helical" evidence="7">
    <location>
        <begin position="373"/>
        <end position="394"/>
    </location>
</feature>